<sequence>MDTQREEKIAAAKRKLRQFKQKKHKAKKAAVPSTDENQPNTALPSLVSDDASSVASEDIVTPVSYQQDITTHNEKPLDTSRISDCTDTKNSSQTKYTDNENVVIHGEHLSLQEEVNALNSIQQNNSNNSIGDTNSDIYTNGDSQQTVEENVTTVVNESPYEEKQPLSTSVNTSIYNGNPESNRSDLATTESLIQISNKLNELAAEAQSVSSNDVKKDDSIVSVLTNRNQELSKQICELTQHKQQLLLQVNQLNHQMHEMQVKLEK</sequence>
<evidence type="ECO:0008006" key="4">
    <source>
        <dbReference type="Google" id="ProtNLM"/>
    </source>
</evidence>
<feature type="compositionally biased region" description="Polar residues" evidence="1">
    <location>
        <begin position="80"/>
        <end position="100"/>
    </location>
</feature>
<dbReference type="HOGENOM" id="CLU_1051814_0_0_1"/>
<evidence type="ECO:0000313" key="3">
    <source>
        <dbReference type="Proteomes" id="UP000008144"/>
    </source>
</evidence>
<keyword evidence="3" id="KW-1185">Reference proteome</keyword>
<organism evidence="2 3">
    <name type="scientific">Ciona intestinalis</name>
    <name type="common">Transparent sea squirt</name>
    <name type="synonym">Ascidia intestinalis</name>
    <dbReference type="NCBI Taxonomy" id="7719"/>
    <lineage>
        <taxon>Eukaryota</taxon>
        <taxon>Metazoa</taxon>
        <taxon>Chordata</taxon>
        <taxon>Tunicata</taxon>
        <taxon>Ascidiacea</taxon>
        <taxon>Phlebobranchia</taxon>
        <taxon>Cionidae</taxon>
        <taxon>Ciona</taxon>
    </lineage>
</organism>
<feature type="compositionally biased region" description="Basic and acidic residues" evidence="1">
    <location>
        <begin position="1"/>
        <end position="10"/>
    </location>
</feature>
<dbReference type="EMBL" id="EAAA01002884">
    <property type="status" value="NOT_ANNOTATED_CDS"/>
    <property type="molecule type" value="Genomic_DNA"/>
</dbReference>
<dbReference type="AlphaFoldDB" id="F6UW02"/>
<reference evidence="2" key="4">
    <citation type="submission" date="2025-09" db="UniProtKB">
        <authorList>
            <consortium name="Ensembl"/>
        </authorList>
    </citation>
    <scope>IDENTIFICATION</scope>
</reference>
<feature type="region of interest" description="Disordered" evidence="1">
    <location>
        <begin position="1"/>
        <end position="101"/>
    </location>
</feature>
<reference evidence="2" key="2">
    <citation type="journal article" date="2008" name="Genome Biol.">
        <title>Improved genome assembly and evidence-based global gene model set for the chordate Ciona intestinalis: new insight into intron and operon populations.</title>
        <authorList>
            <person name="Satou Y."/>
            <person name="Mineta K."/>
            <person name="Ogasawara M."/>
            <person name="Sasakura Y."/>
            <person name="Shoguchi E."/>
            <person name="Ueno K."/>
            <person name="Yamada L."/>
            <person name="Matsumoto J."/>
            <person name="Wasserscheid J."/>
            <person name="Dewar K."/>
            <person name="Wiley G.B."/>
            <person name="Macmil S.L."/>
            <person name="Roe B.A."/>
            <person name="Zeller R.W."/>
            <person name="Hastings K.E."/>
            <person name="Lemaire P."/>
            <person name="Lindquist E."/>
            <person name="Endo T."/>
            <person name="Hotta K."/>
            <person name="Inaba K."/>
        </authorList>
    </citation>
    <scope>NUCLEOTIDE SEQUENCE [LARGE SCALE GENOMIC DNA]</scope>
    <source>
        <strain evidence="2">wild type</strain>
    </source>
</reference>
<reference evidence="3" key="1">
    <citation type="journal article" date="2002" name="Science">
        <title>The draft genome of Ciona intestinalis: insights into chordate and vertebrate origins.</title>
        <authorList>
            <person name="Dehal P."/>
            <person name="Satou Y."/>
            <person name="Campbell R.K."/>
            <person name="Chapman J."/>
            <person name="Degnan B."/>
            <person name="De Tomaso A."/>
            <person name="Davidson B."/>
            <person name="Di Gregorio A."/>
            <person name="Gelpke M."/>
            <person name="Goodstein D.M."/>
            <person name="Harafuji N."/>
            <person name="Hastings K.E."/>
            <person name="Ho I."/>
            <person name="Hotta K."/>
            <person name="Huang W."/>
            <person name="Kawashima T."/>
            <person name="Lemaire P."/>
            <person name="Martinez D."/>
            <person name="Meinertzhagen I.A."/>
            <person name="Necula S."/>
            <person name="Nonaka M."/>
            <person name="Putnam N."/>
            <person name="Rash S."/>
            <person name="Saiga H."/>
            <person name="Satake M."/>
            <person name="Terry A."/>
            <person name="Yamada L."/>
            <person name="Wang H.G."/>
            <person name="Awazu S."/>
            <person name="Azumi K."/>
            <person name="Boore J."/>
            <person name="Branno M."/>
            <person name="Chin-Bow S."/>
            <person name="DeSantis R."/>
            <person name="Doyle S."/>
            <person name="Francino P."/>
            <person name="Keys D.N."/>
            <person name="Haga S."/>
            <person name="Hayashi H."/>
            <person name="Hino K."/>
            <person name="Imai K.S."/>
            <person name="Inaba K."/>
            <person name="Kano S."/>
            <person name="Kobayashi K."/>
            <person name="Kobayashi M."/>
            <person name="Lee B.I."/>
            <person name="Makabe K.W."/>
            <person name="Manohar C."/>
            <person name="Matassi G."/>
            <person name="Medina M."/>
            <person name="Mochizuki Y."/>
            <person name="Mount S."/>
            <person name="Morishita T."/>
            <person name="Miura S."/>
            <person name="Nakayama A."/>
            <person name="Nishizaka S."/>
            <person name="Nomoto H."/>
            <person name="Ohta F."/>
            <person name="Oishi K."/>
            <person name="Rigoutsos I."/>
            <person name="Sano M."/>
            <person name="Sasaki A."/>
            <person name="Sasakura Y."/>
            <person name="Shoguchi E."/>
            <person name="Shin-i T."/>
            <person name="Spagnuolo A."/>
            <person name="Stainier D."/>
            <person name="Suzuki M.M."/>
            <person name="Tassy O."/>
            <person name="Takatori N."/>
            <person name="Tokuoka M."/>
            <person name="Yagi K."/>
            <person name="Yoshizaki F."/>
            <person name="Wada S."/>
            <person name="Zhang C."/>
            <person name="Hyatt P.D."/>
            <person name="Larimer F."/>
            <person name="Detter C."/>
            <person name="Doggett N."/>
            <person name="Glavina T."/>
            <person name="Hawkins T."/>
            <person name="Richardson P."/>
            <person name="Lucas S."/>
            <person name="Kohara Y."/>
            <person name="Levine M."/>
            <person name="Satoh N."/>
            <person name="Rokhsar D.S."/>
        </authorList>
    </citation>
    <scope>NUCLEOTIDE SEQUENCE [LARGE SCALE GENOMIC DNA]</scope>
</reference>
<reference evidence="2" key="3">
    <citation type="submission" date="2025-08" db="UniProtKB">
        <authorList>
            <consortium name="Ensembl"/>
        </authorList>
    </citation>
    <scope>IDENTIFICATION</scope>
</reference>
<feature type="compositionally biased region" description="Polar residues" evidence="1">
    <location>
        <begin position="131"/>
        <end position="145"/>
    </location>
</feature>
<dbReference type="InParanoid" id="F6UW02"/>
<feature type="compositionally biased region" description="Low complexity" evidence="1">
    <location>
        <begin position="43"/>
        <end position="56"/>
    </location>
</feature>
<feature type="region of interest" description="Disordered" evidence="1">
    <location>
        <begin position="123"/>
        <end position="145"/>
    </location>
</feature>
<protein>
    <recommendedName>
        <fullName evidence="4">Golgin subfamily A conserved domain-containing protein</fullName>
    </recommendedName>
</protein>
<name>F6UW02_CIOIN</name>
<feature type="compositionally biased region" description="Basic residues" evidence="1">
    <location>
        <begin position="11"/>
        <end position="28"/>
    </location>
</feature>
<evidence type="ECO:0000313" key="2">
    <source>
        <dbReference type="Ensembl" id="ENSCINP00000002893.3"/>
    </source>
</evidence>
<dbReference type="Proteomes" id="UP000008144">
    <property type="component" value="Chromosome 9"/>
</dbReference>
<evidence type="ECO:0000256" key="1">
    <source>
        <dbReference type="SAM" id="MobiDB-lite"/>
    </source>
</evidence>
<proteinExistence type="predicted"/>
<accession>F6UW02</accession>
<dbReference type="Ensembl" id="ENSCINT00000002893.3">
    <property type="protein sequence ID" value="ENSCINP00000002893.3"/>
    <property type="gene ID" value="ENSCING00000001469.3"/>
</dbReference>